<comment type="caution">
    <text evidence="6">The sequence shown here is derived from an EMBL/GenBank/DDBJ whole genome shotgun (WGS) entry which is preliminary data.</text>
</comment>
<evidence type="ECO:0000259" key="5">
    <source>
        <dbReference type="PROSITE" id="PS50865"/>
    </source>
</evidence>
<dbReference type="EMBL" id="CAVMBE010000017">
    <property type="protein sequence ID" value="CAK3963794.1"/>
    <property type="molecule type" value="Genomic_DNA"/>
</dbReference>
<keyword evidence="1" id="KW-0479">Metal-binding</keyword>
<dbReference type="InterPro" id="IPR002893">
    <property type="entry name" value="Znf_MYND"/>
</dbReference>
<organism evidence="6 7">
    <name type="scientific">Lecanosticta acicola</name>
    <dbReference type="NCBI Taxonomy" id="111012"/>
    <lineage>
        <taxon>Eukaryota</taxon>
        <taxon>Fungi</taxon>
        <taxon>Dikarya</taxon>
        <taxon>Ascomycota</taxon>
        <taxon>Pezizomycotina</taxon>
        <taxon>Dothideomycetes</taxon>
        <taxon>Dothideomycetidae</taxon>
        <taxon>Mycosphaerellales</taxon>
        <taxon>Mycosphaerellaceae</taxon>
        <taxon>Lecanosticta</taxon>
    </lineage>
</organism>
<evidence type="ECO:0000256" key="3">
    <source>
        <dbReference type="ARBA" id="ARBA00022833"/>
    </source>
</evidence>
<dbReference type="Pfam" id="PF01753">
    <property type="entry name" value="zf-MYND"/>
    <property type="match status" value="1"/>
</dbReference>
<dbReference type="AlphaFoldDB" id="A0AAI8YWW5"/>
<dbReference type="PROSITE" id="PS01360">
    <property type="entry name" value="ZF_MYND_1"/>
    <property type="match status" value="1"/>
</dbReference>
<dbReference type="PROSITE" id="PS50865">
    <property type="entry name" value="ZF_MYND_2"/>
    <property type="match status" value="1"/>
</dbReference>
<sequence>MALQLQPIEDIQIPGQEGQSLFLEGHDLQIISTPSRESISDFTSLTPALGIATTLYNWCPESLSALLDFKNWFSLTWILNLEAEECKIEIGRIRNLITFGKLNNEGNWTLMLSYTISEKDAEKGAWKANTEESMVNGQDIKDPDMINRLARFFVKDLLLNRRWETGKGVRHDFFIEHAPLDPWEDGIRMNPHWLYEGLDLGKCTTCGKDDGKTLSRCGKCGTAAYCSSECQKKDWAVHKGVCAMGLEERGKALHLSKDGGLVRLCQETAETLKKDDGVED</sequence>
<dbReference type="Proteomes" id="UP001296104">
    <property type="component" value="Unassembled WGS sequence"/>
</dbReference>
<evidence type="ECO:0000256" key="1">
    <source>
        <dbReference type="ARBA" id="ARBA00022723"/>
    </source>
</evidence>
<keyword evidence="2 4" id="KW-0863">Zinc-finger</keyword>
<keyword evidence="3" id="KW-0862">Zinc</keyword>
<reference evidence="6" key="1">
    <citation type="submission" date="2023-11" db="EMBL/GenBank/DDBJ databases">
        <authorList>
            <person name="Alioto T."/>
            <person name="Alioto T."/>
            <person name="Gomez Garrido J."/>
        </authorList>
    </citation>
    <scope>NUCLEOTIDE SEQUENCE</scope>
</reference>
<dbReference type="GO" id="GO:0008270">
    <property type="term" value="F:zinc ion binding"/>
    <property type="evidence" value="ECO:0007669"/>
    <property type="project" value="UniProtKB-KW"/>
</dbReference>
<accession>A0AAI8YWW5</accession>
<evidence type="ECO:0000256" key="4">
    <source>
        <dbReference type="PROSITE-ProRule" id="PRU00134"/>
    </source>
</evidence>
<dbReference type="Gene3D" id="6.10.140.2220">
    <property type="match status" value="1"/>
</dbReference>
<proteinExistence type="predicted"/>
<evidence type="ECO:0000313" key="6">
    <source>
        <dbReference type="EMBL" id="CAK3963794.1"/>
    </source>
</evidence>
<protein>
    <submittedName>
        <fullName evidence="6">Norsolorinic acid reductase</fullName>
    </submittedName>
</protein>
<evidence type="ECO:0000256" key="2">
    <source>
        <dbReference type="ARBA" id="ARBA00022771"/>
    </source>
</evidence>
<dbReference type="SUPFAM" id="SSF144232">
    <property type="entry name" value="HIT/MYND zinc finger-like"/>
    <property type="match status" value="1"/>
</dbReference>
<evidence type="ECO:0000313" key="7">
    <source>
        <dbReference type="Proteomes" id="UP001296104"/>
    </source>
</evidence>
<keyword evidence="7" id="KW-1185">Reference proteome</keyword>
<gene>
    <name evidence="6" type="ORF">LECACI_7A003476</name>
</gene>
<feature type="domain" description="MYND-type" evidence="5">
    <location>
        <begin position="203"/>
        <end position="242"/>
    </location>
</feature>
<name>A0AAI8YWW5_9PEZI</name>